<dbReference type="EMBL" id="OU900099">
    <property type="protein sequence ID" value="CAG9863417.1"/>
    <property type="molecule type" value="Genomic_DNA"/>
</dbReference>
<reference evidence="2" key="1">
    <citation type="submission" date="2022-01" db="EMBL/GenBank/DDBJ databases">
        <authorList>
            <person name="King R."/>
        </authorList>
    </citation>
    <scope>NUCLEOTIDE SEQUENCE</scope>
</reference>
<dbReference type="OrthoDB" id="6740751at2759"/>
<evidence type="ECO:0000313" key="3">
    <source>
        <dbReference type="Proteomes" id="UP001153712"/>
    </source>
</evidence>
<evidence type="ECO:0000313" key="2">
    <source>
        <dbReference type="EMBL" id="CAG9863417.1"/>
    </source>
</evidence>
<dbReference type="Proteomes" id="UP001153712">
    <property type="component" value="Chromosome 6"/>
</dbReference>
<feature type="region of interest" description="Disordered" evidence="1">
    <location>
        <begin position="160"/>
        <end position="181"/>
    </location>
</feature>
<accession>A0A9N9TU23</accession>
<keyword evidence="3" id="KW-1185">Reference proteome</keyword>
<name>A0A9N9TU23_PHYSR</name>
<proteinExistence type="predicted"/>
<organism evidence="2 3">
    <name type="scientific">Phyllotreta striolata</name>
    <name type="common">Striped flea beetle</name>
    <name type="synonym">Crioceris striolata</name>
    <dbReference type="NCBI Taxonomy" id="444603"/>
    <lineage>
        <taxon>Eukaryota</taxon>
        <taxon>Metazoa</taxon>
        <taxon>Ecdysozoa</taxon>
        <taxon>Arthropoda</taxon>
        <taxon>Hexapoda</taxon>
        <taxon>Insecta</taxon>
        <taxon>Pterygota</taxon>
        <taxon>Neoptera</taxon>
        <taxon>Endopterygota</taxon>
        <taxon>Coleoptera</taxon>
        <taxon>Polyphaga</taxon>
        <taxon>Cucujiformia</taxon>
        <taxon>Chrysomeloidea</taxon>
        <taxon>Chrysomelidae</taxon>
        <taxon>Galerucinae</taxon>
        <taxon>Alticini</taxon>
        <taxon>Phyllotreta</taxon>
    </lineage>
</organism>
<protein>
    <submittedName>
        <fullName evidence="2">Uncharacterized protein</fullName>
    </submittedName>
</protein>
<sequence>MESTQKTETQVRKKIRVRKNAVPESTKRNYDEEFLPLLAQDSKWSGIAFNSQENENNSACGSFEDECEIKIIDLESSTGTPPLLILFPDLRNEESLEHLPAMAENMSTSSLTRLLRGKKPKLDLLKTCKKLNKPPHTLSTVNEGSSQASCVEQFCSEHNLPNNAIDNDVSKSYSSPTISQQ</sequence>
<evidence type="ECO:0000256" key="1">
    <source>
        <dbReference type="SAM" id="MobiDB-lite"/>
    </source>
</evidence>
<dbReference type="AlphaFoldDB" id="A0A9N9TU23"/>
<feature type="region of interest" description="Disordered" evidence="1">
    <location>
        <begin position="1"/>
        <end position="20"/>
    </location>
</feature>
<gene>
    <name evidence="2" type="ORF">PHYEVI_LOCUS9707</name>
</gene>